<sequence>MALSADMLSPAMIGVAAGMVGAVGLAARALKARVVRVVMVVDKNGRVHELPEDDPRISSRL</sequence>
<accession>A0A919TAE2</accession>
<keyword evidence="1" id="KW-0812">Transmembrane</keyword>
<evidence type="ECO:0000313" key="2">
    <source>
        <dbReference type="EMBL" id="GIM91935.1"/>
    </source>
</evidence>
<dbReference type="EMBL" id="BOQN01000050">
    <property type="protein sequence ID" value="GIM91935.1"/>
    <property type="molecule type" value="Genomic_DNA"/>
</dbReference>
<dbReference type="RefSeq" id="WP_213007819.1">
    <property type="nucleotide sequence ID" value="NZ_BOQN01000050.1"/>
</dbReference>
<keyword evidence="3" id="KW-1185">Reference proteome</keyword>
<dbReference type="AlphaFoldDB" id="A0A919TAE2"/>
<feature type="transmembrane region" description="Helical" evidence="1">
    <location>
        <begin position="12"/>
        <end position="30"/>
    </location>
</feature>
<name>A0A919TAE2_9ACTN</name>
<evidence type="ECO:0000313" key="3">
    <source>
        <dbReference type="Proteomes" id="UP000677082"/>
    </source>
</evidence>
<evidence type="ECO:0000256" key="1">
    <source>
        <dbReference type="SAM" id="Phobius"/>
    </source>
</evidence>
<reference evidence="2 3" key="1">
    <citation type="submission" date="2021-03" db="EMBL/GenBank/DDBJ databases">
        <title>Whole genome shotgun sequence of Actinoplanes toevensis NBRC 105298.</title>
        <authorList>
            <person name="Komaki H."/>
            <person name="Tamura T."/>
        </authorList>
    </citation>
    <scope>NUCLEOTIDE SEQUENCE [LARGE SCALE GENOMIC DNA]</scope>
    <source>
        <strain evidence="2 3">NBRC 105298</strain>
    </source>
</reference>
<protein>
    <submittedName>
        <fullName evidence="2">Uncharacterized protein</fullName>
    </submittedName>
</protein>
<keyword evidence="1" id="KW-1133">Transmembrane helix</keyword>
<proteinExistence type="predicted"/>
<keyword evidence="1" id="KW-0472">Membrane</keyword>
<gene>
    <name evidence="2" type="ORF">Ato02nite_037280</name>
</gene>
<organism evidence="2 3">
    <name type="scientific">Paractinoplanes toevensis</name>
    <dbReference type="NCBI Taxonomy" id="571911"/>
    <lineage>
        <taxon>Bacteria</taxon>
        <taxon>Bacillati</taxon>
        <taxon>Actinomycetota</taxon>
        <taxon>Actinomycetes</taxon>
        <taxon>Micromonosporales</taxon>
        <taxon>Micromonosporaceae</taxon>
        <taxon>Paractinoplanes</taxon>
    </lineage>
</organism>
<comment type="caution">
    <text evidence="2">The sequence shown here is derived from an EMBL/GenBank/DDBJ whole genome shotgun (WGS) entry which is preliminary data.</text>
</comment>
<dbReference type="Proteomes" id="UP000677082">
    <property type="component" value="Unassembled WGS sequence"/>
</dbReference>